<evidence type="ECO:0000256" key="4">
    <source>
        <dbReference type="ARBA" id="ARBA00022692"/>
    </source>
</evidence>
<dbReference type="GO" id="GO:0005886">
    <property type="term" value="C:plasma membrane"/>
    <property type="evidence" value="ECO:0007669"/>
    <property type="project" value="UniProtKB-SubCell"/>
</dbReference>
<feature type="transmembrane region" description="Helical" evidence="7">
    <location>
        <begin position="71"/>
        <end position="89"/>
    </location>
</feature>
<feature type="transmembrane region" description="Helical" evidence="7">
    <location>
        <begin position="9"/>
        <end position="30"/>
    </location>
</feature>
<feature type="domain" description="Major facilitator superfamily (MFS) profile" evidence="8">
    <location>
        <begin position="1"/>
        <end position="182"/>
    </location>
</feature>
<evidence type="ECO:0000256" key="5">
    <source>
        <dbReference type="ARBA" id="ARBA00022989"/>
    </source>
</evidence>
<proteinExistence type="predicted"/>
<evidence type="ECO:0000259" key="8">
    <source>
        <dbReference type="PROSITE" id="PS50850"/>
    </source>
</evidence>
<dbReference type="GO" id="GO:0022857">
    <property type="term" value="F:transmembrane transporter activity"/>
    <property type="evidence" value="ECO:0007669"/>
    <property type="project" value="InterPro"/>
</dbReference>
<dbReference type="PROSITE" id="PS50850">
    <property type="entry name" value="MFS"/>
    <property type="match status" value="1"/>
</dbReference>
<keyword evidence="5 7" id="KW-1133">Transmembrane helix</keyword>
<comment type="caution">
    <text evidence="9">The sequence shown here is derived from an EMBL/GenBank/DDBJ whole genome shotgun (WGS) entry which is preliminary data.</text>
</comment>
<sequence>MNAIAIKWFVYSQSLLFFASSLIFPFYILFIKNVGSSYSQFGLAYGLFGLSGAFIHLLLGKLPETTDRRLFLIIHSFGMAFLLLLFPHITEVEQVYIIQLALGALGGFQKHGEKLLVTELTTEKKRMKEVGHYHFWTALFSSIAIMLGGMFADFFTVHFIFYASSLLYLCSALMVINIKNER</sequence>
<feature type="transmembrane region" description="Helical" evidence="7">
    <location>
        <begin position="42"/>
        <end position="59"/>
    </location>
</feature>
<organism evidence="9 10">
    <name type="scientific">Bacillus pumilus</name>
    <name type="common">Bacillus mesentericus</name>
    <dbReference type="NCBI Taxonomy" id="1408"/>
    <lineage>
        <taxon>Bacteria</taxon>
        <taxon>Bacillati</taxon>
        <taxon>Bacillota</taxon>
        <taxon>Bacilli</taxon>
        <taxon>Bacillales</taxon>
        <taxon>Bacillaceae</taxon>
        <taxon>Bacillus</taxon>
    </lineage>
</organism>
<dbReference type="InterPro" id="IPR011701">
    <property type="entry name" value="MFS"/>
</dbReference>
<comment type="subcellular location">
    <subcellularLocation>
        <location evidence="1">Cell membrane</location>
        <topology evidence="1">Multi-pass membrane protein</topology>
    </subcellularLocation>
</comment>
<dbReference type="PANTHER" id="PTHR43414">
    <property type="entry name" value="MULTIDRUG RESISTANCE PROTEIN MDTG"/>
    <property type="match status" value="1"/>
</dbReference>
<dbReference type="Proteomes" id="UP000228754">
    <property type="component" value="Unassembled WGS sequence"/>
</dbReference>
<gene>
    <name evidence="9" type="ORF">CEY02_05285</name>
</gene>
<evidence type="ECO:0000256" key="2">
    <source>
        <dbReference type="ARBA" id="ARBA00022448"/>
    </source>
</evidence>
<reference evidence="9 10" key="1">
    <citation type="submission" date="2017-06" db="EMBL/GenBank/DDBJ databases">
        <title>Draft Genome Sequence of Bacillus sp Strain 36R Isolated from saline sediment at Atanasia, Sonora, Mexico.</title>
        <authorList>
            <person name="Sanchez Diaz R."/>
            <person name="Quiroz Macias M.E."/>
            <person name="Ibarra Gamez J.C."/>
            <person name="Enciso Ibarra J."/>
            <person name="Gomez Gil B."/>
            <person name="Galaviz Silva L."/>
        </authorList>
    </citation>
    <scope>NUCLEOTIDE SEQUENCE [LARGE SCALE GENOMIC DNA]</scope>
    <source>
        <strain evidence="9 10">36R_ATNSAL</strain>
    </source>
</reference>
<evidence type="ECO:0000313" key="9">
    <source>
        <dbReference type="EMBL" id="PCK22114.1"/>
    </source>
</evidence>
<evidence type="ECO:0000256" key="6">
    <source>
        <dbReference type="ARBA" id="ARBA00023136"/>
    </source>
</evidence>
<keyword evidence="4 7" id="KW-0812">Transmembrane</keyword>
<dbReference type="EMBL" id="NKHG01000038">
    <property type="protein sequence ID" value="PCK22114.1"/>
    <property type="molecule type" value="Genomic_DNA"/>
</dbReference>
<dbReference type="InterPro" id="IPR020846">
    <property type="entry name" value="MFS_dom"/>
</dbReference>
<keyword evidence="6 7" id="KW-0472">Membrane</keyword>
<dbReference type="Pfam" id="PF07690">
    <property type="entry name" value="MFS_1"/>
    <property type="match status" value="1"/>
</dbReference>
<name>A0A2A5IXN1_BACPU</name>
<evidence type="ECO:0000313" key="10">
    <source>
        <dbReference type="Proteomes" id="UP000228754"/>
    </source>
</evidence>
<feature type="transmembrane region" description="Helical" evidence="7">
    <location>
        <begin position="133"/>
        <end position="152"/>
    </location>
</feature>
<dbReference type="Gene3D" id="1.20.1250.20">
    <property type="entry name" value="MFS general substrate transporter like domains"/>
    <property type="match status" value="1"/>
</dbReference>
<evidence type="ECO:0000256" key="1">
    <source>
        <dbReference type="ARBA" id="ARBA00004651"/>
    </source>
</evidence>
<evidence type="ECO:0000256" key="3">
    <source>
        <dbReference type="ARBA" id="ARBA00022475"/>
    </source>
</evidence>
<evidence type="ECO:0000256" key="7">
    <source>
        <dbReference type="SAM" id="Phobius"/>
    </source>
</evidence>
<dbReference type="SUPFAM" id="SSF103473">
    <property type="entry name" value="MFS general substrate transporter"/>
    <property type="match status" value="1"/>
</dbReference>
<keyword evidence="3" id="KW-1003">Cell membrane</keyword>
<accession>A0A2A5IXN1</accession>
<dbReference type="InterPro" id="IPR036259">
    <property type="entry name" value="MFS_trans_sf"/>
</dbReference>
<feature type="transmembrane region" description="Helical" evidence="7">
    <location>
        <begin position="95"/>
        <end position="112"/>
    </location>
</feature>
<keyword evidence="2" id="KW-0813">Transport</keyword>
<dbReference type="OrthoDB" id="2640962at2"/>
<dbReference type="PANTHER" id="PTHR43414:SF6">
    <property type="entry name" value="MULTIDRUG RESISTANCE PROTEIN MDTG"/>
    <property type="match status" value="1"/>
</dbReference>
<feature type="transmembrane region" description="Helical" evidence="7">
    <location>
        <begin position="158"/>
        <end position="178"/>
    </location>
</feature>
<dbReference type="AlphaFoldDB" id="A0A2A5IXN1"/>
<protein>
    <submittedName>
        <fullName evidence="9">MFS transporter</fullName>
    </submittedName>
</protein>